<accession>A0A2I1BZZ9</accession>
<gene>
    <name evidence="1" type="ORF">P174DRAFT_279275</name>
</gene>
<comment type="caution">
    <text evidence="1">The sequence shown here is derived from an EMBL/GenBank/DDBJ whole genome shotgun (WGS) entry which is preliminary data.</text>
</comment>
<dbReference type="AlphaFoldDB" id="A0A2I1BZZ9"/>
<dbReference type="EMBL" id="MSZS01000007">
    <property type="protein sequence ID" value="PKX90962.1"/>
    <property type="molecule type" value="Genomic_DNA"/>
</dbReference>
<name>A0A2I1BZZ9_ASPN1</name>
<proteinExistence type="predicted"/>
<evidence type="ECO:0000313" key="1">
    <source>
        <dbReference type="EMBL" id="PKX90962.1"/>
    </source>
</evidence>
<dbReference type="VEuPathDB" id="FungiDB:P174DRAFT_279275"/>
<dbReference type="Proteomes" id="UP000234474">
    <property type="component" value="Unassembled WGS sequence"/>
</dbReference>
<protein>
    <submittedName>
        <fullName evidence="1">Uncharacterized protein</fullName>
    </submittedName>
</protein>
<keyword evidence="2" id="KW-1185">Reference proteome</keyword>
<evidence type="ECO:0000313" key="2">
    <source>
        <dbReference type="Proteomes" id="UP000234474"/>
    </source>
</evidence>
<dbReference type="RefSeq" id="XP_024679557.1">
    <property type="nucleotide sequence ID" value="XM_024821547.1"/>
</dbReference>
<sequence length="170" mass="19602">MACYSIRLSELRSYASVYLLQPPRARLFRFLVSFRLTRHSSHLGPCVILEERYPSVFFLLPFSMHKDPALLLHNSSLRLLCSVLMLLDTYFGWDFASRVVSFVYPMCADPLFVTYPSTVSCDFLCRLPILICTVHSLGQRNEMFTSVCSSKVYTAPALYGFEFSRKYTTM</sequence>
<dbReference type="GeneID" id="36528873"/>
<reference evidence="2" key="1">
    <citation type="journal article" date="2018" name="Proc. Natl. Acad. Sci. U.S.A.">
        <title>Linking secondary metabolites to gene clusters through genome sequencing of six diverse Aspergillus species.</title>
        <authorList>
            <person name="Kaerboelling I."/>
            <person name="Vesth T.C."/>
            <person name="Frisvad J.C."/>
            <person name="Nybo J.L."/>
            <person name="Theobald S."/>
            <person name="Kuo A."/>
            <person name="Bowyer P."/>
            <person name="Matsuda Y."/>
            <person name="Mondo S."/>
            <person name="Lyhne E.K."/>
            <person name="Kogle M.E."/>
            <person name="Clum A."/>
            <person name="Lipzen A."/>
            <person name="Salamov A."/>
            <person name="Ngan C.Y."/>
            <person name="Daum C."/>
            <person name="Chiniquy J."/>
            <person name="Barry K."/>
            <person name="LaButti K."/>
            <person name="Haridas S."/>
            <person name="Simmons B.A."/>
            <person name="Magnuson J.K."/>
            <person name="Mortensen U.H."/>
            <person name="Larsen T.O."/>
            <person name="Grigoriev I.V."/>
            <person name="Baker S.E."/>
            <person name="Andersen M.R."/>
        </authorList>
    </citation>
    <scope>NUCLEOTIDE SEQUENCE [LARGE SCALE GENOMIC DNA]</scope>
    <source>
        <strain evidence="2">IBT 16806</strain>
    </source>
</reference>
<organism evidence="1 2">
    <name type="scientific">Aspergillus novofumigatus (strain IBT 16806)</name>
    <dbReference type="NCBI Taxonomy" id="1392255"/>
    <lineage>
        <taxon>Eukaryota</taxon>
        <taxon>Fungi</taxon>
        <taxon>Dikarya</taxon>
        <taxon>Ascomycota</taxon>
        <taxon>Pezizomycotina</taxon>
        <taxon>Eurotiomycetes</taxon>
        <taxon>Eurotiomycetidae</taxon>
        <taxon>Eurotiales</taxon>
        <taxon>Aspergillaceae</taxon>
        <taxon>Aspergillus</taxon>
        <taxon>Aspergillus subgen. Fumigati</taxon>
    </lineage>
</organism>